<dbReference type="InterPro" id="IPR029033">
    <property type="entry name" value="His_PPase_superfam"/>
</dbReference>
<name>A0A327PTJ1_9BACT</name>
<dbReference type="SMART" id="SM00855">
    <property type="entry name" value="PGAM"/>
    <property type="match status" value="1"/>
</dbReference>
<dbReference type="Proteomes" id="UP000249610">
    <property type="component" value="Unassembled WGS sequence"/>
</dbReference>
<dbReference type="Pfam" id="PF00300">
    <property type="entry name" value="His_Phos_1"/>
    <property type="match status" value="1"/>
</dbReference>
<organism evidence="2 3">
    <name type="scientific">Algoriphagus yeomjeoni</name>
    <dbReference type="NCBI Taxonomy" id="291403"/>
    <lineage>
        <taxon>Bacteria</taxon>
        <taxon>Pseudomonadati</taxon>
        <taxon>Bacteroidota</taxon>
        <taxon>Cytophagia</taxon>
        <taxon>Cytophagales</taxon>
        <taxon>Cyclobacteriaceae</taxon>
        <taxon>Algoriphagus</taxon>
    </lineage>
</organism>
<dbReference type="RefSeq" id="WP_111610069.1">
    <property type="nucleotide sequence ID" value="NZ_QLLK01000001.1"/>
</dbReference>
<reference evidence="2 3" key="1">
    <citation type="submission" date="2018-06" db="EMBL/GenBank/DDBJ databases">
        <title>Genomic Encyclopedia of Archaeal and Bacterial Type Strains, Phase II (KMG-II): from individual species to whole genera.</title>
        <authorList>
            <person name="Goeker M."/>
        </authorList>
    </citation>
    <scope>NUCLEOTIDE SEQUENCE [LARGE SCALE GENOMIC DNA]</scope>
    <source>
        <strain evidence="2 3">DSM 23446</strain>
    </source>
</reference>
<dbReference type="EMBL" id="QLLK01000001">
    <property type="protein sequence ID" value="RAI95409.1"/>
    <property type="molecule type" value="Genomic_DNA"/>
</dbReference>
<accession>A0A327PTJ1</accession>
<proteinExistence type="predicted"/>
<keyword evidence="3" id="KW-1185">Reference proteome</keyword>
<feature type="signal peptide" evidence="1">
    <location>
        <begin position="1"/>
        <end position="20"/>
    </location>
</feature>
<evidence type="ECO:0000313" key="2">
    <source>
        <dbReference type="EMBL" id="RAI95409.1"/>
    </source>
</evidence>
<evidence type="ECO:0000313" key="3">
    <source>
        <dbReference type="Proteomes" id="UP000249610"/>
    </source>
</evidence>
<evidence type="ECO:0000256" key="1">
    <source>
        <dbReference type="SAM" id="SignalP"/>
    </source>
</evidence>
<dbReference type="Gene3D" id="3.40.50.1240">
    <property type="entry name" value="Phosphoglycerate mutase-like"/>
    <property type="match status" value="1"/>
</dbReference>
<dbReference type="CDD" id="cd07067">
    <property type="entry name" value="HP_PGM_like"/>
    <property type="match status" value="1"/>
</dbReference>
<comment type="caution">
    <text evidence="2">The sequence shown here is derived from an EMBL/GenBank/DDBJ whole genome shotgun (WGS) entry which is preliminary data.</text>
</comment>
<keyword evidence="1" id="KW-0732">Signal</keyword>
<dbReference type="PROSITE" id="PS51257">
    <property type="entry name" value="PROKAR_LIPOPROTEIN"/>
    <property type="match status" value="1"/>
</dbReference>
<feature type="chain" id="PRO_5016353914" evidence="1">
    <location>
        <begin position="21"/>
        <end position="166"/>
    </location>
</feature>
<dbReference type="AlphaFoldDB" id="A0A327PTJ1"/>
<sequence>MKQILFVLAFAFLIASCASKQEPKTIYIVRHAEKQLTGNDPELSVAGAARAGKLAQILSDKNITHVFSTDYKRTKMTATKTANEAGVQIETYEPKNHDVLVEQIRNIEGNVLVVGHSNTVGQIANYFVGDGVKYEDLNDSEYNFIYVVKIGKDGNSSVARKTYKDF</sequence>
<dbReference type="InterPro" id="IPR013078">
    <property type="entry name" value="His_Pase_superF_clade-1"/>
</dbReference>
<gene>
    <name evidence="2" type="ORF">LV83_00661</name>
</gene>
<dbReference type="SUPFAM" id="SSF53254">
    <property type="entry name" value="Phosphoglycerate mutase-like"/>
    <property type="match status" value="1"/>
</dbReference>
<dbReference type="OrthoDB" id="3296006at2"/>
<protein>
    <submittedName>
        <fullName evidence="2">Phosphohistidine phosphatase SixA</fullName>
    </submittedName>
</protein>